<evidence type="ECO:0000313" key="3">
    <source>
        <dbReference type="Proteomes" id="UP000036277"/>
    </source>
</evidence>
<sequence>MALGIWLNLLTKNPFTVHQFILVKINIIYYQYNILIHELKINEKQCIFRHLINLSKVFSFICWFALTQK</sequence>
<feature type="transmembrane region" description="Helical" evidence="1">
    <location>
        <begin position="47"/>
        <end position="66"/>
    </location>
</feature>
<dbReference type="EMBL" id="LFCV01000002">
    <property type="protein sequence ID" value="KMJ47035.1"/>
    <property type="molecule type" value="Genomic_DNA"/>
</dbReference>
<name>A0A0J5IV70_9GAMM</name>
<keyword evidence="1" id="KW-0472">Membrane</keyword>
<comment type="caution">
    <text evidence="2">The sequence shown here is derived from an EMBL/GenBank/DDBJ whole genome shotgun (WGS) entry which is preliminary data.</text>
</comment>
<organism evidence="2 3">
    <name type="scientific">Xenorhabdus khoisanae</name>
    <dbReference type="NCBI Taxonomy" id="880157"/>
    <lineage>
        <taxon>Bacteria</taxon>
        <taxon>Pseudomonadati</taxon>
        <taxon>Pseudomonadota</taxon>
        <taxon>Gammaproteobacteria</taxon>
        <taxon>Enterobacterales</taxon>
        <taxon>Morganellaceae</taxon>
        <taxon>Xenorhabdus</taxon>
    </lineage>
</organism>
<reference evidence="2 3" key="1">
    <citation type="submission" date="2015-06" db="EMBL/GenBank/DDBJ databases">
        <title>Draft Whole-Genome Sequence of the Entomopathogenic Bacterium Xenorhabdus khoisanae.</title>
        <authorList>
            <person name="Naidoo S."/>
            <person name="Featherston J."/>
            <person name="Gray V.M."/>
        </authorList>
    </citation>
    <scope>NUCLEOTIDE SEQUENCE [LARGE SCALE GENOMIC DNA]</scope>
    <source>
        <strain evidence="2 3">MCB</strain>
    </source>
</reference>
<gene>
    <name evidence="2" type="ORF">AB204_00630</name>
</gene>
<protein>
    <submittedName>
        <fullName evidence="2">Uncharacterized protein</fullName>
    </submittedName>
</protein>
<keyword evidence="3" id="KW-1185">Reference proteome</keyword>
<dbReference type="Proteomes" id="UP000036277">
    <property type="component" value="Unassembled WGS sequence"/>
</dbReference>
<accession>A0A0J5IV70</accession>
<proteinExistence type="predicted"/>
<dbReference type="STRING" id="880157.AB204_00630"/>
<dbReference type="PATRIC" id="fig|880157.4.peg.137"/>
<keyword evidence="1" id="KW-1133">Transmembrane helix</keyword>
<keyword evidence="1" id="KW-0812">Transmembrane</keyword>
<feature type="transmembrane region" description="Helical" evidence="1">
    <location>
        <begin position="15"/>
        <end position="35"/>
    </location>
</feature>
<evidence type="ECO:0000313" key="2">
    <source>
        <dbReference type="EMBL" id="KMJ47035.1"/>
    </source>
</evidence>
<evidence type="ECO:0000256" key="1">
    <source>
        <dbReference type="SAM" id="Phobius"/>
    </source>
</evidence>
<dbReference type="AlphaFoldDB" id="A0A0J5IV70"/>